<feature type="transmembrane region" description="Helical" evidence="1">
    <location>
        <begin position="118"/>
        <end position="137"/>
    </location>
</feature>
<comment type="caution">
    <text evidence="2">The sequence shown here is derived from an EMBL/GenBank/DDBJ whole genome shotgun (WGS) entry which is preliminary data.</text>
</comment>
<evidence type="ECO:0000313" key="2">
    <source>
        <dbReference type="EMBL" id="MFC0683630.1"/>
    </source>
</evidence>
<sequence length="188" mass="20329">MIGYHLVRLAKFSGREGRAKFWPWAGVVVGLVCIGSFAAIGPMMVRSMAKMQQYAREHPEQATVTSGPGHYEISIQGHHPELMPDFSAVTGAMEIVMAVAIVLLAAAVTRRLHDTGKAGTWGLLPLPFLVIGFTQMPRIFAAPEPDMRLFGLLFLNNLFYLGALGVLILLLAGAGSKGDNRYGPPPQD</sequence>
<feature type="transmembrane region" description="Helical" evidence="1">
    <location>
        <begin position="21"/>
        <end position="41"/>
    </location>
</feature>
<dbReference type="InterPro" id="IPR008523">
    <property type="entry name" value="DUF805"/>
</dbReference>
<keyword evidence="3" id="KW-1185">Reference proteome</keyword>
<reference evidence="2 3" key="1">
    <citation type="submission" date="2024-09" db="EMBL/GenBank/DDBJ databases">
        <authorList>
            <person name="Sun Q."/>
            <person name="Mori K."/>
        </authorList>
    </citation>
    <scope>NUCLEOTIDE SEQUENCE [LARGE SCALE GENOMIC DNA]</scope>
    <source>
        <strain evidence="2 3">CICC 11035S</strain>
    </source>
</reference>
<keyword evidence="1" id="KW-1133">Transmembrane helix</keyword>
<name>A0ABV6S323_9SPHN</name>
<evidence type="ECO:0000256" key="1">
    <source>
        <dbReference type="SAM" id="Phobius"/>
    </source>
</evidence>
<dbReference type="PANTHER" id="PTHR34980:SF3">
    <property type="entry name" value="BLR8105 PROTEIN"/>
    <property type="match status" value="1"/>
</dbReference>
<proteinExistence type="predicted"/>
<protein>
    <submittedName>
        <fullName evidence="2">DUF805 domain-containing protein</fullName>
    </submittedName>
</protein>
<feature type="transmembrane region" description="Helical" evidence="1">
    <location>
        <begin position="149"/>
        <end position="172"/>
    </location>
</feature>
<accession>A0ABV6S323</accession>
<keyword evidence="1" id="KW-0812">Transmembrane</keyword>
<dbReference type="Proteomes" id="UP001589858">
    <property type="component" value="Unassembled WGS sequence"/>
</dbReference>
<organism evidence="2 3">
    <name type="scientific">Novosphingobium clariflavum</name>
    <dbReference type="NCBI Taxonomy" id="2029884"/>
    <lineage>
        <taxon>Bacteria</taxon>
        <taxon>Pseudomonadati</taxon>
        <taxon>Pseudomonadota</taxon>
        <taxon>Alphaproteobacteria</taxon>
        <taxon>Sphingomonadales</taxon>
        <taxon>Sphingomonadaceae</taxon>
        <taxon>Novosphingobium</taxon>
    </lineage>
</organism>
<keyword evidence="1" id="KW-0472">Membrane</keyword>
<dbReference type="PANTHER" id="PTHR34980">
    <property type="entry name" value="INNER MEMBRANE PROTEIN-RELATED-RELATED"/>
    <property type="match status" value="1"/>
</dbReference>
<dbReference type="Pfam" id="PF05656">
    <property type="entry name" value="DUF805"/>
    <property type="match status" value="1"/>
</dbReference>
<evidence type="ECO:0000313" key="3">
    <source>
        <dbReference type="Proteomes" id="UP001589858"/>
    </source>
</evidence>
<dbReference type="RefSeq" id="WP_267220024.1">
    <property type="nucleotide sequence ID" value="NZ_JAPCWC010000006.1"/>
</dbReference>
<gene>
    <name evidence="2" type="ORF">ACFFF8_03375</name>
</gene>
<feature type="transmembrane region" description="Helical" evidence="1">
    <location>
        <begin position="86"/>
        <end position="106"/>
    </location>
</feature>
<dbReference type="EMBL" id="JBHLTM010000016">
    <property type="protein sequence ID" value="MFC0683630.1"/>
    <property type="molecule type" value="Genomic_DNA"/>
</dbReference>